<comment type="caution">
    <text evidence="1">The sequence shown here is derived from an EMBL/GenBank/DDBJ whole genome shotgun (WGS) entry which is preliminary data.</text>
</comment>
<dbReference type="Proteomes" id="UP000004625">
    <property type="component" value="Unassembled WGS sequence"/>
</dbReference>
<protein>
    <submittedName>
        <fullName evidence="1">Uncharacterized protein</fullName>
    </submittedName>
</protein>
<evidence type="ECO:0000313" key="1">
    <source>
        <dbReference type="EMBL" id="EHL98796.1"/>
    </source>
</evidence>
<proteinExistence type="predicted"/>
<dbReference type="HOGENOM" id="CLU_2093747_0_0_9"/>
<keyword evidence="2" id="KW-1185">Reference proteome</keyword>
<dbReference type="RefSeq" id="WP_008212403.1">
    <property type="nucleotide sequence ID" value="NZ_JH414959.1"/>
</dbReference>
<dbReference type="AlphaFoldDB" id="G9ZNP8"/>
<accession>G9ZNP8</accession>
<dbReference type="STRING" id="797515.HMPREF9103_01352"/>
<name>G9ZNP8_9LACO</name>
<reference evidence="1 2" key="1">
    <citation type="submission" date="2011-09" db="EMBL/GenBank/DDBJ databases">
        <authorList>
            <person name="Weinstock G."/>
            <person name="Sodergren E."/>
            <person name="Clifton S."/>
            <person name="Fulton L."/>
            <person name="Fulton B."/>
            <person name="Courtney L."/>
            <person name="Fronick C."/>
            <person name="Harrison M."/>
            <person name="Strong C."/>
            <person name="Farmer C."/>
            <person name="Delahaunty K."/>
            <person name="Markovic C."/>
            <person name="Hall O."/>
            <person name="Minx P."/>
            <person name="Tomlinson C."/>
            <person name="Mitreva M."/>
            <person name="Hou S."/>
            <person name="Chen J."/>
            <person name="Wollam A."/>
            <person name="Pepin K.H."/>
            <person name="Johnson M."/>
            <person name="Bhonagiri V."/>
            <person name="Zhang X."/>
            <person name="Suruliraj S."/>
            <person name="Warren W."/>
            <person name="Chinwalla A."/>
            <person name="Mardis E.R."/>
            <person name="Wilson R.K."/>
        </authorList>
    </citation>
    <scope>NUCLEOTIDE SEQUENCE [LARGE SCALE GENOMIC DNA]</scope>
    <source>
        <strain evidence="1 2">F0439</strain>
    </source>
</reference>
<dbReference type="EMBL" id="AGEY01000062">
    <property type="protein sequence ID" value="EHL98796.1"/>
    <property type="molecule type" value="Genomic_DNA"/>
</dbReference>
<evidence type="ECO:0000313" key="2">
    <source>
        <dbReference type="Proteomes" id="UP000004625"/>
    </source>
</evidence>
<sequence>MDKDGNRPIQPSAYTLVNQLIDNELSKDRCIVINQFKQNYFRRYFNILSGSDREYLVKRFLFPECTVNDLLNKKTLNECECIQEATAWHFGFEQEVHLEMADSAHDNFQEMLTVLS</sequence>
<organism evidence="1 2">
    <name type="scientific">Lentilactobacillus parafarraginis F0439</name>
    <dbReference type="NCBI Taxonomy" id="797515"/>
    <lineage>
        <taxon>Bacteria</taxon>
        <taxon>Bacillati</taxon>
        <taxon>Bacillota</taxon>
        <taxon>Bacilli</taxon>
        <taxon>Lactobacillales</taxon>
        <taxon>Lactobacillaceae</taxon>
        <taxon>Lentilactobacillus</taxon>
    </lineage>
</organism>
<dbReference type="PATRIC" id="fig|797515.3.peg.1254"/>
<gene>
    <name evidence="1" type="ORF">HMPREF9103_01352</name>
</gene>